<evidence type="ECO:0000313" key="4">
    <source>
        <dbReference type="Proteomes" id="UP000469558"/>
    </source>
</evidence>
<accession>A0A8T9C7H8</accession>
<organism evidence="3 4">
    <name type="scientific">Lachnellula suecica</name>
    <dbReference type="NCBI Taxonomy" id="602035"/>
    <lineage>
        <taxon>Eukaryota</taxon>
        <taxon>Fungi</taxon>
        <taxon>Dikarya</taxon>
        <taxon>Ascomycota</taxon>
        <taxon>Pezizomycotina</taxon>
        <taxon>Leotiomycetes</taxon>
        <taxon>Helotiales</taxon>
        <taxon>Lachnaceae</taxon>
        <taxon>Lachnellula</taxon>
    </lineage>
</organism>
<name>A0A8T9C7H8_9HELO</name>
<feature type="region of interest" description="Disordered" evidence="1">
    <location>
        <begin position="92"/>
        <end position="137"/>
    </location>
</feature>
<dbReference type="EMBL" id="QGMK01000435">
    <property type="protein sequence ID" value="TVY81709.1"/>
    <property type="molecule type" value="Genomic_DNA"/>
</dbReference>
<dbReference type="Proteomes" id="UP000469558">
    <property type="component" value="Unassembled WGS sequence"/>
</dbReference>
<evidence type="ECO:0000313" key="3">
    <source>
        <dbReference type="EMBL" id="TVY81709.1"/>
    </source>
</evidence>
<sequence length="255" mass="25290">MQYSFAFLALVSATSVAALPLNINLGAYSPALVVGDGEISFGGAESATNLVEALSGASAGTETAATGLTRAAAEAAAPAKVATPTPAVVENPTPVVITPSGSVTSTPTGQGIGRDLSGDLAPREPEPQPEDPASEVQKRDLAGFNAALNFAAGALTTSPGVQLGTGEGGAGVGIIVEPGAKSGVAAKVAKRDDGSLPTVTLLKIRSLGGSDAAKVRRVARGVQEREIGVDGVESDDGVDLNLDGDIELIIAEIKP</sequence>
<feature type="compositionally biased region" description="Low complexity" evidence="1">
    <location>
        <begin position="92"/>
        <end position="109"/>
    </location>
</feature>
<evidence type="ECO:0000256" key="2">
    <source>
        <dbReference type="SAM" id="SignalP"/>
    </source>
</evidence>
<keyword evidence="2" id="KW-0732">Signal</keyword>
<keyword evidence="4" id="KW-1185">Reference proteome</keyword>
<evidence type="ECO:0000256" key="1">
    <source>
        <dbReference type="SAM" id="MobiDB-lite"/>
    </source>
</evidence>
<reference evidence="3 4" key="1">
    <citation type="submission" date="2018-05" db="EMBL/GenBank/DDBJ databases">
        <title>Genome sequencing and assembly of the regulated plant pathogen Lachnellula willkommii and related sister species for the development of diagnostic species identification markers.</title>
        <authorList>
            <person name="Giroux E."/>
            <person name="Bilodeau G."/>
        </authorList>
    </citation>
    <scope>NUCLEOTIDE SEQUENCE [LARGE SCALE GENOMIC DNA]</scope>
    <source>
        <strain evidence="3 4">CBS 268.59</strain>
    </source>
</reference>
<protein>
    <submittedName>
        <fullName evidence="3">Uncharacterized protein</fullName>
    </submittedName>
</protein>
<proteinExistence type="predicted"/>
<comment type="caution">
    <text evidence="3">The sequence shown here is derived from an EMBL/GenBank/DDBJ whole genome shotgun (WGS) entry which is preliminary data.</text>
</comment>
<gene>
    <name evidence="3" type="ORF">LSUE1_G002306</name>
</gene>
<feature type="signal peptide" evidence="2">
    <location>
        <begin position="1"/>
        <end position="18"/>
    </location>
</feature>
<dbReference type="OrthoDB" id="3941683at2759"/>
<dbReference type="AlphaFoldDB" id="A0A8T9C7H8"/>
<feature type="chain" id="PRO_5035770034" evidence="2">
    <location>
        <begin position="19"/>
        <end position="255"/>
    </location>
</feature>